<dbReference type="RefSeq" id="XP_062712520.1">
    <property type="nucleotide sequence ID" value="XM_062856536.1"/>
</dbReference>
<keyword evidence="12" id="KW-0503">Monooxygenase</keyword>
<evidence type="ECO:0000256" key="6">
    <source>
        <dbReference type="ARBA" id="ARBA00022617"/>
    </source>
</evidence>
<evidence type="ECO:0000256" key="11">
    <source>
        <dbReference type="ARBA" id="ARBA00023004"/>
    </source>
</evidence>
<comment type="cofactor">
    <cofactor evidence="1">
        <name>heme</name>
        <dbReference type="ChEBI" id="CHEBI:30413"/>
    </cofactor>
</comment>
<dbReference type="InterPro" id="IPR050196">
    <property type="entry name" value="Cytochrome_P450_Monoox"/>
</dbReference>
<evidence type="ECO:0008006" key="16">
    <source>
        <dbReference type="Google" id="ProtNLM"/>
    </source>
</evidence>
<keyword evidence="10" id="KW-0560">Oxidoreductase</keyword>
<keyword evidence="15" id="KW-1185">Reference proteome</keyword>
<evidence type="ECO:0000256" key="9">
    <source>
        <dbReference type="ARBA" id="ARBA00022848"/>
    </source>
</evidence>
<evidence type="ECO:0000256" key="3">
    <source>
        <dbReference type="ARBA" id="ARBA00004174"/>
    </source>
</evidence>
<dbReference type="InterPro" id="IPR036396">
    <property type="entry name" value="Cyt_P450_sf"/>
</dbReference>
<dbReference type="Proteomes" id="UP000069940">
    <property type="component" value="Unassembled WGS sequence"/>
</dbReference>
<dbReference type="SUPFAM" id="SSF48264">
    <property type="entry name" value="Cytochrome P450"/>
    <property type="match status" value="1"/>
</dbReference>
<keyword evidence="11" id="KW-0408">Iron</keyword>
<dbReference type="InterPro" id="IPR001128">
    <property type="entry name" value="Cyt_P450"/>
</dbReference>
<sequence length="521" mass="60261">MAAVVLAFLLFTTFFSLLVLIRRYVIDNRYALKIPTVSPVHPLIGHCGLYMGKNTRQVFWLMAKCFRVVDRLSKLRFATIPVLLVNHPDLIQELMTRPELYDKPFFYEYMGLGKGLITEQRGQMWRRSRKLLNPTFSTRILNEFVPIMDARARKMIGSLAELADGKTEFDILPITAQCTLEMVFSTTMGCRMEERQGEREYVRCLEGLMTCIGERMLNIDRYLGPVYRFTKAYKVDKVCRDTCNGFTEKIIQERKHEMASNNNNIIDERLSSGEMDESRAKSLNFLDQILTIRRPDGTNFPDDEVSDHLYSIVGAGSETSALTISYACLFLAMDHQIQTKVSTEIKQVFPSRNTEVTPETLKQLAYMEMVLKETLRLCPAVPFAARSNETPIKLDGVHIPQGQIFCFNFYTLHRRKDLWGDDPERFDPERFSTEASQNRHPYAYLPFSGGFRNCIGGRYALNSLKIMLLRILQNFHIDTSQKRENMRFRWAITMKLVGPHAVLLTRRDLYQQNPPSSQPQQ</sequence>
<keyword evidence="9" id="KW-0492">Microsome</keyword>
<evidence type="ECO:0000256" key="2">
    <source>
        <dbReference type="ARBA" id="ARBA00003690"/>
    </source>
</evidence>
<organism evidence="14 15">
    <name type="scientific">Aedes albopictus</name>
    <name type="common">Asian tiger mosquito</name>
    <name type="synonym">Stegomyia albopicta</name>
    <dbReference type="NCBI Taxonomy" id="7160"/>
    <lineage>
        <taxon>Eukaryota</taxon>
        <taxon>Metazoa</taxon>
        <taxon>Ecdysozoa</taxon>
        <taxon>Arthropoda</taxon>
        <taxon>Hexapoda</taxon>
        <taxon>Insecta</taxon>
        <taxon>Pterygota</taxon>
        <taxon>Neoptera</taxon>
        <taxon>Endopterygota</taxon>
        <taxon>Diptera</taxon>
        <taxon>Nematocera</taxon>
        <taxon>Culicoidea</taxon>
        <taxon>Culicidae</taxon>
        <taxon>Culicinae</taxon>
        <taxon>Aedini</taxon>
        <taxon>Aedes</taxon>
        <taxon>Stegomyia</taxon>
    </lineage>
</organism>
<comment type="subcellular location">
    <subcellularLocation>
        <location evidence="4">Endoplasmic reticulum membrane</location>
        <topology evidence="4">Peripheral membrane protein</topology>
    </subcellularLocation>
    <subcellularLocation>
        <location evidence="3">Microsome membrane</location>
        <topology evidence="3">Peripheral membrane protein</topology>
    </subcellularLocation>
</comment>
<proteinExistence type="inferred from homology"/>
<evidence type="ECO:0000256" key="5">
    <source>
        <dbReference type="ARBA" id="ARBA00010617"/>
    </source>
</evidence>
<comment type="similarity">
    <text evidence="5">Belongs to the cytochrome P450 family.</text>
</comment>
<evidence type="ECO:0000256" key="10">
    <source>
        <dbReference type="ARBA" id="ARBA00023002"/>
    </source>
</evidence>
<evidence type="ECO:0000256" key="4">
    <source>
        <dbReference type="ARBA" id="ARBA00004406"/>
    </source>
</evidence>
<accession>A0ABM1XJV3</accession>
<evidence type="ECO:0000256" key="7">
    <source>
        <dbReference type="ARBA" id="ARBA00022723"/>
    </source>
</evidence>
<dbReference type="PRINTS" id="PR00463">
    <property type="entry name" value="EP450I"/>
</dbReference>
<evidence type="ECO:0000256" key="8">
    <source>
        <dbReference type="ARBA" id="ARBA00022824"/>
    </source>
</evidence>
<evidence type="ECO:0000256" key="1">
    <source>
        <dbReference type="ARBA" id="ARBA00001971"/>
    </source>
</evidence>
<dbReference type="Pfam" id="PF00067">
    <property type="entry name" value="p450"/>
    <property type="match status" value="1"/>
</dbReference>
<dbReference type="InterPro" id="IPR002401">
    <property type="entry name" value="Cyt_P450_E_grp-I"/>
</dbReference>
<dbReference type="PRINTS" id="PR00385">
    <property type="entry name" value="P450"/>
</dbReference>
<dbReference type="Gene3D" id="1.10.630.10">
    <property type="entry name" value="Cytochrome P450"/>
    <property type="match status" value="1"/>
</dbReference>
<keyword evidence="8" id="KW-0256">Endoplasmic reticulum</keyword>
<dbReference type="PANTHER" id="PTHR24291:SF189">
    <property type="entry name" value="CYTOCHROME P450 4C3-RELATED"/>
    <property type="match status" value="1"/>
</dbReference>
<evidence type="ECO:0000256" key="12">
    <source>
        <dbReference type="ARBA" id="ARBA00023033"/>
    </source>
</evidence>
<reference evidence="15" key="1">
    <citation type="journal article" date="2015" name="Proc. Natl. Acad. Sci. U.S.A.">
        <title>Genome sequence of the Asian Tiger mosquito, Aedes albopictus, reveals insights into its biology, genetics, and evolution.</title>
        <authorList>
            <person name="Chen X.G."/>
            <person name="Jiang X."/>
            <person name="Gu J."/>
            <person name="Xu M."/>
            <person name="Wu Y."/>
            <person name="Deng Y."/>
            <person name="Zhang C."/>
            <person name="Bonizzoni M."/>
            <person name="Dermauw W."/>
            <person name="Vontas J."/>
            <person name="Armbruster P."/>
            <person name="Huang X."/>
            <person name="Yang Y."/>
            <person name="Zhang H."/>
            <person name="He W."/>
            <person name="Peng H."/>
            <person name="Liu Y."/>
            <person name="Wu K."/>
            <person name="Chen J."/>
            <person name="Lirakis M."/>
            <person name="Topalis P."/>
            <person name="Van Leeuwen T."/>
            <person name="Hall A.B."/>
            <person name="Jiang X."/>
            <person name="Thorpe C."/>
            <person name="Mueller R.L."/>
            <person name="Sun C."/>
            <person name="Waterhouse R.M."/>
            <person name="Yan G."/>
            <person name="Tu Z.J."/>
            <person name="Fang X."/>
            <person name="James A.A."/>
        </authorList>
    </citation>
    <scope>NUCLEOTIDE SEQUENCE [LARGE SCALE GENOMIC DNA]</scope>
    <source>
        <strain evidence="15">Foshan</strain>
    </source>
</reference>
<evidence type="ECO:0000256" key="13">
    <source>
        <dbReference type="ARBA" id="ARBA00023136"/>
    </source>
</evidence>
<comment type="function">
    <text evidence="2">May be involved in the metabolism of insect hormones and in the breakdown of synthetic insecticides.</text>
</comment>
<reference evidence="14" key="2">
    <citation type="submission" date="2025-05" db="UniProtKB">
        <authorList>
            <consortium name="EnsemblMetazoa"/>
        </authorList>
    </citation>
    <scope>IDENTIFICATION</scope>
    <source>
        <strain evidence="14">Foshan</strain>
    </source>
</reference>
<evidence type="ECO:0000313" key="15">
    <source>
        <dbReference type="Proteomes" id="UP000069940"/>
    </source>
</evidence>
<keyword evidence="13" id="KW-0472">Membrane</keyword>
<evidence type="ECO:0000313" key="14">
    <source>
        <dbReference type="EnsemblMetazoa" id="AALFPA23_000297.P129"/>
    </source>
</evidence>
<protein>
    <recommendedName>
        <fullName evidence="16">Cytochrome P450</fullName>
    </recommendedName>
</protein>
<dbReference type="EnsemblMetazoa" id="AALFPA23_000297.R129">
    <property type="protein sequence ID" value="AALFPA23_000297.P129"/>
    <property type="gene ID" value="AALFPA23_000297"/>
</dbReference>
<name>A0ABM1XJV3_AEDAL</name>
<keyword evidence="7" id="KW-0479">Metal-binding</keyword>
<dbReference type="PANTHER" id="PTHR24291">
    <property type="entry name" value="CYTOCHROME P450 FAMILY 4"/>
    <property type="match status" value="1"/>
</dbReference>
<dbReference type="GeneID" id="109411363"/>
<keyword evidence="6" id="KW-0349">Heme</keyword>